<dbReference type="AlphaFoldDB" id="A0A6C2UJ00"/>
<protein>
    <submittedName>
        <fullName evidence="2">Uncharacterized protein</fullName>
    </submittedName>
</protein>
<organism evidence="2 3">
    <name type="scientific">Pontiella sulfatireligans</name>
    <dbReference type="NCBI Taxonomy" id="2750658"/>
    <lineage>
        <taxon>Bacteria</taxon>
        <taxon>Pseudomonadati</taxon>
        <taxon>Kiritimatiellota</taxon>
        <taxon>Kiritimatiellia</taxon>
        <taxon>Kiritimatiellales</taxon>
        <taxon>Pontiellaceae</taxon>
        <taxon>Pontiella</taxon>
    </lineage>
</organism>
<name>A0A6C2UJ00_9BACT</name>
<feature type="chain" id="PRO_5025456781" evidence="1">
    <location>
        <begin position="23"/>
        <end position="84"/>
    </location>
</feature>
<evidence type="ECO:0000313" key="2">
    <source>
        <dbReference type="EMBL" id="VGO20190.1"/>
    </source>
</evidence>
<evidence type="ECO:0000313" key="3">
    <source>
        <dbReference type="Proteomes" id="UP000346198"/>
    </source>
</evidence>
<accession>A0A6C2UJ00</accession>
<keyword evidence="1" id="KW-0732">Signal</keyword>
<dbReference type="Proteomes" id="UP000346198">
    <property type="component" value="Unassembled WGS sequence"/>
</dbReference>
<proteinExistence type="predicted"/>
<sequence length="84" mass="9027">MRARKFTPVLTATALLFSFSIAPQPWGRSIASQQPVIFDMVWNLYPDEGFLMGSSAYAAGASGFCLITVQPNEQLSRLGGGKAS</sequence>
<evidence type="ECO:0000256" key="1">
    <source>
        <dbReference type="SAM" id="SignalP"/>
    </source>
</evidence>
<gene>
    <name evidence="2" type="ORF">SCARR_02251</name>
</gene>
<keyword evidence="3" id="KW-1185">Reference proteome</keyword>
<dbReference type="EMBL" id="CAAHFH010000001">
    <property type="protein sequence ID" value="VGO20190.1"/>
    <property type="molecule type" value="Genomic_DNA"/>
</dbReference>
<feature type="signal peptide" evidence="1">
    <location>
        <begin position="1"/>
        <end position="22"/>
    </location>
</feature>
<reference evidence="2 3" key="1">
    <citation type="submission" date="2019-04" db="EMBL/GenBank/DDBJ databases">
        <authorList>
            <person name="Van Vliet M D."/>
        </authorList>
    </citation>
    <scope>NUCLEOTIDE SEQUENCE [LARGE SCALE GENOMIC DNA]</scope>
    <source>
        <strain evidence="2 3">F21</strain>
    </source>
</reference>